<reference evidence="7 8" key="1">
    <citation type="submission" date="2024-10" db="EMBL/GenBank/DDBJ databases">
        <title>The Natural Products Discovery Center: Release of the First 8490 Sequenced Strains for Exploring Actinobacteria Biosynthetic Diversity.</title>
        <authorList>
            <person name="Kalkreuter E."/>
            <person name="Kautsar S.A."/>
            <person name="Yang D."/>
            <person name="Bader C.D."/>
            <person name="Teijaro C.N."/>
            <person name="Fluegel L."/>
            <person name="Davis C.M."/>
            <person name="Simpson J.R."/>
            <person name="Lauterbach L."/>
            <person name="Steele A.D."/>
            <person name="Gui C."/>
            <person name="Meng S."/>
            <person name="Li G."/>
            <person name="Viehrig K."/>
            <person name="Ye F."/>
            <person name="Su P."/>
            <person name="Kiefer A.F."/>
            <person name="Nichols A."/>
            <person name="Cepeda A.J."/>
            <person name="Yan W."/>
            <person name="Fan B."/>
            <person name="Jiang Y."/>
            <person name="Adhikari A."/>
            <person name="Zheng C.-J."/>
            <person name="Schuster L."/>
            <person name="Cowan T.M."/>
            <person name="Smanski M.J."/>
            <person name="Chevrette M.G."/>
            <person name="De Carvalho L.P.S."/>
            <person name="Shen B."/>
        </authorList>
    </citation>
    <scope>NUCLEOTIDE SEQUENCE [LARGE SCALE GENOMIC DNA]</scope>
    <source>
        <strain evidence="7 8">NPDC002593</strain>
    </source>
</reference>
<feature type="domain" description="Fe/B12 periplasmic-binding" evidence="6">
    <location>
        <begin position="76"/>
        <end position="333"/>
    </location>
</feature>
<gene>
    <name evidence="7" type="ORF">ACFYXQ_27445</name>
</gene>
<dbReference type="EMBL" id="JBIAQY010000010">
    <property type="protein sequence ID" value="MFF3571520.1"/>
    <property type="molecule type" value="Genomic_DNA"/>
</dbReference>
<evidence type="ECO:0000313" key="7">
    <source>
        <dbReference type="EMBL" id="MFF3571520.1"/>
    </source>
</evidence>
<dbReference type="PANTHER" id="PTHR30532:SF25">
    <property type="entry name" value="IRON(III) DICITRATE-BINDING PERIPLASMIC PROTEIN"/>
    <property type="match status" value="1"/>
</dbReference>
<evidence type="ECO:0000256" key="4">
    <source>
        <dbReference type="ARBA" id="ARBA00022729"/>
    </source>
</evidence>
<dbReference type="Gene3D" id="3.40.50.1980">
    <property type="entry name" value="Nitrogenase molybdenum iron protein domain"/>
    <property type="match status" value="2"/>
</dbReference>
<evidence type="ECO:0000259" key="6">
    <source>
        <dbReference type="PROSITE" id="PS50983"/>
    </source>
</evidence>
<proteinExistence type="inferred from homology"/>
<keyword evidence="4" id="KW-0732">Signal</keyword>
<dbReference type="RefSeq" id="WP_051193528.1">
    <property type="nucleotide sequence ID" value="NZ_JBIAQY010000010.1"/>
</dbReference>
<accession>A0ABW6S7T9</accession>
<keyword evidence="3" id="KW-0813">Transport</keyword>
<comment type="caution">
    <text evidence="7">The sequence shown here is derived from an EMBL/GenBank/DDBJ whole genome shotgun (WGS) entry which is preliminary data.</text>
</comment>
<evidence type="ECO:0000313" key="8">
    <source>
        <dbReference type="Proteomes" id="UP001601992"/>
    </source>
</evidence>
<evidence type="ECO:0000256" key="3">
    <source>
        <dbReference type="ARBA" id="ARBA00022448"/>
    </source>
</evidence>
<dbReference type="SUPFAM" id="SSF53807">
    <property type="entry name" value="Helical backbone' metal receptor"/>
    <property type="match status" value="1"/>
</dbReference>
<keyword evidence="8" id="KW-1185">Reference proteome</keyword>
<dbReference type="InterPro" id="IPR002491">
    <property type="entry name" value="ABC_transptr_periplasmic_BD"/>
</dbReference>
<evidence type="ECO:0000256" key="1">
    <source>
        <dbReference type="ARBA" id="ARBA00004196"/>
    </source>
</evidence>
<evidence type="ECO:0000256" key="2">
    <source>
        <dbReference type="ARBA" id="ARBA00008814"/>
    </source>
</evidence>
<dbReference type="PROSITE" id="PS50983">
    <property type="entry name" value="FE_B12_PBP"/>
    <property type="match status" value="1"/>
</dbReference>
<dbReference type="PANTHER" id="PTHR30532">
    <property type="entry name" value="IRON III DICITRATE-BINDING PERIPLASMIC PROTEIN"/>
    <property type="match status" value="1"/>
</dbReference>
<evidence type="ECO:0000256" key="5">
    <source>
        <dbReference type="SAM" id="MobiDB-lite"/>
    </source>
</evidence>
<organism evidence="7 8">
    <name type="scientific">Nocardia jiangxiensis</name>
    <dbReference type="NCBI Taxonomy" id="282685"/>
    <lineage>
        <taxon>Bacteria</taxon>
        <taxon>Bacillati</taxon>
        <taxon>Actinomycetota</taxon>
        <taxon>Actinomycetes</taxon>
        <taxon>Mycobacteriales</taxon>
        <taxon>Nocardiaceae</taxon>
        <taxon>Nocardia</taxon>
    </lineage>
</organism>
<sequence length="335" mass="34446">MLAVAVTALTACSNGSGDDASSIVRTTTNIAGADVVGIERDTTRACPLPSDPDQPAGTRDVTSPAGTAQVSADPKRVVVLDTAALDAACALGLWQRVVGATTLAGPSPQPSYLGYGLQIVPSVGASGAPDVAKIAAMHPDLVLGTVGDGDLNALRTAAPTVLIGKDPSWQASFSAFADALGRSNAGAKAITDYHTYAHDTGVSIAASLSQASVLRFGASDAQVQGADTFAGRVLADAGVQRPEAQRGASYQVNSLGSERDRAKVEGDIIYAMFDGKDGETYGQKVMHGDDWKKLGAVSDKRDFVVDDTIWHGSGLTAARALIDDLRTSLNAYVND</sequence>
<dbReference type="InterPro" id="IPR051313">
    <property type="entry name" value="Bact_iron-sidero_bind"/>
</dbReference>
<name>A0ABW6S7T9_9NOCA</name>
<comment type="similarity">
    <text evidence="2">Belongs to the bacterial solute-binding protein 8 family.</text>
</comment>
<dbReference type="Proteomes" id="UP001601992">
    <property type="component" value="Unassembled WGS sequence"/>
</dbReference>
<protein>
    <submittedName>
        <fullName evidence="7">ABC transporter substrate-binding protein</fullName>
    </submittedName>
</protein>
<dbReference type="Pfam" id="PF01497">
    <property type="entry name" value="Peripla_BP_2"/>
    <property type="match status" value="1"/>
</dbReference>
<comment type="subcellular location">
    <subcellularLocation>
        <location evidence="1">Cell envelope</location>
    </subcellularLocation>
</comment>
<feature type="region of interest" description="Disordered" evidence="5">
    <location>
        <begin position="43"/>
        <end position="68"/>
    </location>
</feature>